<gene>
    <name evidence="1" type="ORF">Hs30E_15080</name>
</gene>
<evidence type="ECO:0000313" key="1">
    <source>
        <dbReference type="EMBL" id="GFH42957.1"/>
    </source>
</evidence>
<dbReference type="NCBIfam" id="NF033892">
    <property type="entry name" value="XcbB_CpsF_sero"/>
    <property type="match status" value="1"/>
</dbReference>
<dbReference type="Gene3D" id="3.40.50.1820">
    <property type="entry name" value="alpha/beta hydrolase"/>
    <property type="match status" value="1"/>
</dbReference>
<accession>A0A6A0BGQ0</accession>
<dbReference type="AlphaFoldDB" id="A0A6A0BGQ0"/>
<comment type="caution">
    <text evidence="1">The sequence shown here is derived from an EMBL/GenBank/DDBJ whole genome shotgun (WGS) entry which is preliminary data.</text>
</comment>
<dbReference type="InterPro" id="IPR029058">
    <property type="entry name" value="AB_hydrolase_fold"/>
</dbReference>
<organism evidence="1 2">
    <name type="scientific">Pseudolactococcus hodotermopsidis</name>
    <dbReference type="NCBI Taxonomy" id="2709157"/>
    <lineage>
        <taxon>Bacteria</taxon>
        <taxon>Bacillati</taxon>
        <taxon>Bacillota</taxon>
        <taxon>Bacilli</taxon>
        <taxon>Lactobacillales</taxon>
        <taxon>Streptococcaceae</taxon>
        <taxon>Pseudolactococcus</taxon>
    </lineage>
</organism>
<dbReference type="RefSeq" id="WP_172209397.1">
    <property type="nucleotide sequence ID" value="NZ_BLLI01000048.1"/>
</dbReference>
<dbReference type="Proteomes" id="UP000480303">
    <property type="component" value="Unassembled WGS sequence"/>
</dbReference>
<proteinExistence type="predicted"/>
<reference evidence="1 2" key="1">
    <citation type="submission" date="2020-02" db="EMBL/GenBank/DDBJ databases">
        <title>Draft genome sequence of Lactococcus sp. Hs30E4-3.</title>
        <authorList>
            <person name="Noda S."/>
            <person name="Yuki M."/>
            <person name="Ohkuma M."/>
        </authorList>
    </citation>
    <scope>NUCLEOTIDE SEQUENCE [LARGE SCALE GENOMIC DNA]</scope>
    <source>
        <strain evidence="1 2">Hs30E4-3</strain>
    </source>
</reference>
<name>A0A6A0BGQ0_9LACT</name>
<protein>
    <submittedName>
        <fullName evidence="1">Uncharacterized protein</fullName>
    </submittedName>
</protein>
<keyword evidence="2" id="KW-1185">Reference proteome</keyword>
<dbReference type="EMBL" id="BLLI01000048">
    <property type="protein sequence ID" value="GFH42957.1"/>
    <property type="molecule type" value="Genomic_DNA"/>
</dbReference>
<evidence type="ECO:0000313" key="2">
    <source>
        <dbReference type="Proteomes" id="UP000480303"/>
    </source>
</evidence>
<sequence length="436" mass="50059">MIKEKFDNTNGIETFYEKNPVNHAKLKSYVKNGYTLDGFDEATKEFIFVPISDIKTDFECFEGIYYQLETPYQSFEVLPNNLIVHFFQHDSQEEMSAMLRYSSANGNFQSLGKQIVANTYILRIADVNLVSGSFYADTETFPDYTQKVQKLIQKIRETYNVSHDRTLMSGSSRGATGAIIHGALGGYETLAVDPILNVKYVPEHLKVRYLLFDFIPDDLSQYISSLAIATSQKIRILTSSGSGWTYGSLSELNLPNLEILDIAVPLPHREDTARHAGFINRILSYHVALINSYFYEKWTSKIDRSHVERLNNDFDIFLPNATGEIEVKKVGNYLQIYQESDVFNRLSFKLKTPLEAGKDYELLIESNAPELQFYLPEFNPFFQKPSSIIVTTDGDFVTQRYQFRAKRDFIYVGVSSFSIPRNKLVTIKSFKIREIK</sequence>